<reference evidence="2" key="1">
    <citation type="journal article" date="2022" name="bioRxiv">
        <title>Genomics of Preaxostyla Flagellates Illuminates Evolutionary Transitions and the Path Towards Mitochondrial Loss.</title>
        <authorList>
            <person name="Novak L.V.F."/>
            <person name="Treitli S.C."/>
            <person name="Pyrih J."/>
            <person name="Halakuc P."/>
            <person name="Pipaliya S.V."/>
            <person name="Vacek V."/>
            <person name="Brzon O."/>
            <person name="Soukal P."/>
            <person name="Eme L."/>
            <person name="Dacks J.B."/>
            <person name="Karnkowska A."/>
            <person name="Elias M."/>
            <person name="Hampl V."/>
        </authorList>
    </citation>
    <scope>NUCLEOTIDE SEQUENCE</scope>
    <source>
        <strain evidence="2">RCP-MX</strain>
    </source>
</reference>
<protein>
    <submittedName>
        <fullName evidence="2">ATP-dependent kinase YFH7</fullName>
    </submittedName>
</protein>
<proteinExistence type="predicted"/>
<keyword evidence="2" id="KW-0418">Kinase</keyword>
<feature type="domain" description="Phosphoribulokinase/uridine kinase" evidence="1">
    <location>
        <begin position="35"/>
        <end position="224"/>
    </location>
</feature>
<organism evidence="2 3">
    <name type="scientific">Paratrimastix pyriformis</name>
    <dbReference type="NCBI Taxonomy" id="342808"/>
    <lineage>
        <taxon>Eukaryota</taxon>
        <taxon>Metamonada</taxon>
        <taxon>Preaxostyla</taxon>
        <taxon>Paratrimastigidae</taxon>
        <taxon>Paratrimastix</taxon>
    </lineage>
</organism>
<dbReference type="Pfam" id="PF00485">
    <property type="entry name" value="PRK"/>
    <property type="match status" value="1"/>
</dbReference>
<dbReference type="Gene3D" id="3.40.50.300">
    <property type="entry name" value="P-loop containing nucleotide triphosphate hydrolases"/>
    <property type="match status" value="2"/>
</dbReference>
<dbReference type="InterPro" id="IPR027417">
    <property type="entry name" value="P-loop_NTPase"/>
</dbReference>
<dbReference type="SUPFAM" id="SSF52540">
    <property type="entry name" value="P-loop containing nucleoside triphosphate hydrolases"/>
    <property type="match status" value="1"/>
</dbReference>
<dbReference type="GO" id="GO:0016301">
    <property type="term" value="F:kinase activity"/>
    <property type="evidence" value="ECO:0007669"/>
    <property type="project" value="UniProtKB-KW"/>
</dbReference>
<keyword evidence="3" id="KW-1185">Reference proteome</keyword>
<gene>
    <name evidence="2" type="ORF">PAPYR_8990</name>
</gene>
<name>A0ABQ8U9J6_9EUKA</name>
<keyword evidence="2" id="KW-0808">Transferase</keyword>
<sequence>MALPISFPKSERLAIQLADDLHNLAEEHPNEKLWVGIVGFPGSGKSTLSHLLCRALRKKYGFAAAAVVLPMDGFHLRRAELSAMPNPEEAFKRRGAPWTFAPALMLDCLQKIQQNGQGTAPAFDHGIGDPQPDAIHIGLTARIVIVEGLYLYMDEAPWCQIRSLLRVRLFIRCDQTVAMERVYRRHMSASKRTPTEARFRIDTNDGPNCAYIAPTIAYATQVIDSQED</sequence>
<dbReference type="PANTHER" id="PTHR10285">
    <property type="entry name" value="URIDINE KINASE"/>
    <property type="match status" value="1"/>
</dbReference>
<dbReference type="EMBL" id="JAPMOS010000087">
    <property type="protein sequence ID" value="KAJ4455965.1"/>
    <property type="molecule type" value="Genomic_DNA"/>
</dbReference>
<evidence type="ECO:0000313" key="3">
    <source>
        <dbReference type="Proteomes" id="UP001141327"/>
    </source>
</evidence>
<evidence type="ECO:0000259" key="1">
    <source>
        <dbReference type="Pfam" id="PF00485"/>
    </source>
</evidence>
<accession>A0ABQ8U9J6</accession>
<dbReference type="InterPro" id="IPR006083">
    <property type="entry name" value="PRK/URK"/>
</dbReference>
<dbReference type="Proteomes" id="UP001141327">
    <property type="component" value="Unassembled WGS sequence"/>
</dbReference>
<evidence type="ECO:0000313" key="2">
    <source>
        <dbReference type="EMBL" id="KAJ4455965.1"/>
    </source>
</evidence>
<comment type="caution">
    <text evidence="2">The sequence shown here is derived from an EMBL/GenBank/DDBJ whole genome shotgun (WGS) entry which is preliminary data.</text>
</comment>